<sequence length="286" mass="29247">MLFASLVGILAASQVVAVPHIQKRDHSHLAKRNFGRVTFFRSTDSDPNLACQGYYYSDESFPLVALSTSGDFSQDKCGQWITVTYNGKSVSAQVQDACATCSNGQIDLSPGAMRQLDSNYETTGQFNAEWSFGGGGGSSPKEETTTKEEPKPTPTPEPTPTPTPEPTSTSTWTPSTESSTSSSTSSSSIATLSSSSTLLPSASLLNATTSLNATVSANATALLNATASLNATAALPSASGNATVSIAPGTDHVVEGTGAVEDGNLSGVGNLVVSVGRLIALAVGAN</sequence>
<feature type="compositionally biased region" description="Basic and acidic residues" evidence="2">
    <location>
        <begin position="140"/>
        <end position="151"/>
    </location>
</feature>
<dbReference type="GeneID" id="85498608"/>
<evidence type="ECO:0000256" key="3">
    <source>
        <dbReference type="SAM" id="SignalP"/>
    </source>
</evidence>
<dbReference type="Gene3D" id="2.40.40.10">
    <property type="entry name" value="RlpA-like domain"/>
    <property type="match status" value="1"/>
</dbReference>
<feature type="compositionally biased region" description="Low complexity" evidence="2">
    <location>
        <begin position="166"/>
        <end position="189"/>
    </location>
</feature>
<dbReference type="InterPro" id="IPR051477">
    <property type="entry name" value="Expansin_CellWall"/>
</dbReference>
<dbReference type="EMBL" id="AP028219">
    <property type="protein sequence ID" value="BEI94738.1"/>
    <property type="molecule type" value="Genomic_DNA"/>
</dbReference>
<accession>A0AA48LAA5</accession>
<dbReference type="InterPro" id="IPR036908">
    <property type="entry name" value="RlpA-like_sf"/>
</dbReference>
<feature type="region of interest" description="Disordered" evidence="2">
    <location>
        <begin position="126"/>
        <end position="189"/>
    </location>
</feature>
<dbReference type="PANTHER" id="PTHR31836">
    <property type="match status" value="1"/>
</dbReference>
<evidence type="ECO:0008006" key="6">
    <source>
        <dbReference type="Google" id="ProtNLM"/>
    </source>
</evidence>
<evidence type="ECO:0000256" key="1">
    <source>
        <dbReference type="ARBA" id="ARBA00022729"/>
    </source>
</evidence>
<name>A0AA48LAA5_9TREE</name>
<dbReference type="AlphaFoldDB" id="A0AA48LAA5"/>
<dbReference type="KEGG" id="ccac:CcaHIS019_0703190"/>
<keyword evidence="1 3" id="KW-0732">Signal</keyword>
<protein>
    <recommendedName>
        <fullName evidence="6">RlpA-like protein double-psi beta-barrel domain-containing protein</fullName>
    </recommendedName>
</protein>
<dbReference type="PANTHER" id="PTHR31836:SF28">
    <property type="entry name" value="SRCR DOMAIN-CONTAINING PROTEIN-RELATED"/>
    <property type="match status" value="1"/>
</dbReference>
<dbReference type="RefSeq" id="XP_060460003.1">
    <property type="nucleotide sequence ID" value="XM_060603739.1"/>
</dbReference>
<feature type="chain" id="PRO_5041293501" description="RlpA-like protein double-psi beta-barrel domain-containing protein" evidence="3">
    <location>
        <begin position="18"/>
        <end position="286"/>
    </location>
</feature>
<feature type="compositionally biased region" description="Pro residues" evidence="2">
    <location>
        <begin position="152"/>
        <end position="165"/>
    </location>
</feature>
<organism evidence="4 5">
    <name type="scientific">Cutaneotrichosporon cavernicola</name>
    <dbReference type="NCBI Taxonomy" id="279322"/>
    <lineage>
        <taxon>Eukaryota</taxon>
        <taxon>Fungi</taxon>
        <taxon>Dikarya</taxon>
        <taxon>Basidiomycota</taxon>
        <taxon>Agaricomycotina</taxon>
        <taxon>Tremellomycetes</taxon>
        <taxon>Trichosporonales</taxon>
        <taxon>Trichosporonaceae</taxon>
        <taxon>Cutaneotrichosporon</taxon>
    </lineage>
</organism>
<dbReference type="Proteomes" id="UP001233271">
    <property type="component" value="Chromosome 7b"/>
</dbReference>
<feature type="signal peptide" evidence="3">
    <location>
        <begin position="1"/>
        <end position="17"/>
    </location>
</feature>
<evidence type="ECO:0000313" key="4">
    <source>
        <dbReference type="EMBL" id="BEI94738.1"/>
    </source>
</evidence>
<keyword evidence="5" id="KW-1185">Reference proteome</keyword>
<evidence type="ECO:0000313" key="5">
    <source>
        <dbReference type="Proteomes" id="UP001233271"/>
    </source>
</evidence>
<dbReference type="SUPFAM" id="SSF50685">
    <property type="entry name" value="Barwin-like endoglucanases"/>
    <property type="match status" value="1"/>
</dbReference>
<reference evidence="4" key="1">
    <citation type="journal article" date="2023" name="BMC Genomics">
        <title>Chromosome-level genome assemblies of Cutaneotrichosporon spp. (Trichosporonales, Basidiomycota) reveal imbalanced evolution between nucleotide sequences and chromosome synteny.</title>
        <authorList>
            <person name="Kobayashi Y."/>
            <person name="Kayamori A."/>
            <person name="Aoki K."/>
            <person name="Shiwa Y."/>
            <person name="Matsutani M."/>
            <person name="Fujita N."/>
            <person name="Sugita T."/>
            <person name="Iwasaki W."/>
            <person name="Tanaka N."/>
            <person name="Takashima M."/>
        </authorList>
    </citation>
    <scope>NUCLEOTIDE SEQUENCE</scope>
    <source>
        <strain evidence="4">HIS019</strain>
    </source>
</reference>
<evidence type="ECO:0000256" key="2">
    <source>
        <dbReference type="SAM" id="MobiDB-lite"/>
    </source>
</evidence>
<dbReference type="CDD" id="cd22191">
    <property type="entry name" value="DPBB_RlpA_EXP_N-like"/>
    <property type="match status" value="1"/>
</dbReference>
<gene>
    <name evidence="4" type="ORF">CcaverHIS019_0703190</name>
</gene>
<proteinExistence type="predicted"/>